<dbReference type="Pfam" id="PF01793">
    <property type="entry name" value="Glyco_transf_15"/>
    <property type="match status" value="1"/>
</dbReference>
<dbReference type="GO" id="GO:0016020">
    <property type="term" value="C:membrane"/>
    <property type="evidence" value="ECO:0007669"/>
    <property type="project" value="InterPro"/>
</dbReference>
<dbReference type="EMBL" id="BDGU01000235">
    <property type="protein sequence ID" value="GAW05114.1"/>
    <property type="molecule type" value="Genomic_DNA"/>
</dbReference>
<evidence type="ECO:0000256" key="1">
    <source>
        <dbReference type="ARBA" id="ARBA00007677"/>
    </source>
</evidence>
<sequence>MAIMNGTRPMLRHVFMVFILLVAYHYIPSSLQDQYSAYTNSDEELRTELDSGLANATFVMLVRNSDLDGTISSVRALEDRFNSKFGYPYVFLNNEPFTDEFKRRVSVLIRSEVEFGLIQQEHWSQPDWIDEEKAEKARKKMVALNVKYGVLLQT</sequence>
<proteinExistence type="inferred from homology"/>
<evidence type="ECO:0000256" key="2">
    <source>
        <dbReference type="ARBA" id="ARBA00022679"/>
    </source>
</evidence>
<name>A0A1Q3EDA3_LENED</name>
<reference evidence="4 5" key="2">
    <citation type="submission" date="2017-02" db="EMBL/GenBank/DDBJ databases">
        <title>A genome survey and senescence transcriptome analysis in Lentinula edodes.</title>
        <authorList>
            <person name="Sakamoto Y."/>
            <person name="Nakade K."/>
            <person name="Sato S."/>
            <person name="Yoshida Y."/>
            <person name="Miyazaki K."/>
            <person name="Natsume S."/>
            <person name="Konno N."/>
        </authorList>
    </citation>
    <scope>NUCLEOTIDE SEQUENCE [LARGE SCALE GENOMIC DNA]</scope>
    <source>
        <strain evidence="4 5">NBRC 111202</strain>
    </source>
</reference>
<dbReference type="GO" id="GO:0005794">
    <property type="term" value="C:Golgi apparatus"/>
    <property type="evidence" value="ECO:0007669"/>
    <property type="project" value="TreeGrafter"/>
</dbReference>
<comment type="caution">
    <text evidence="4">The sequence shown here is derived from an EMBL/GenBank/DDBJ whole genome shotgun (WGS) entry which is preliminary data.</text>
</comment>
<organism evidence="4 5">
    <name type="scientific">Lentinula edodes</name>
    <name type="common">Shiitake mushroom</name>
    <name type="synonym">Lentinus edodes</name>
    <dbReference type="NCBI Taxonomy" id="5353"/>
    <lineage>
        <taxon>Eukaryota</taxon>
        <taxon>Fungi</taxon>
        <taxon>Dikarya</taxon>
        <taxon>Basidiomycota</taxon>
        <taxon>Agaricomycotina</taxon>
        <taxon>Agaricomycetes</taxon>
        <taxon>Agaricomycetidae</taxon>
        <taxon>Agaricales</taxon>
        <taxon>Marasmiineae</taxon>
        <taxon>Omphalotaceae</taxon>
        <taxon>Lentinula</taxon>
    </lineage>
</organism>
<evidence type="ECO:0000256" key="3">
    <source>
        <dbReference type="SAM" id="SignalP"/>
    </source>
</evidence>
<dbReference type="AlphaFoldDB" id="A0A1Q3EDA3"/>
<protein>
    <submittedName>
        <fullName evidence="4">Glycosyltransferase family 15 protein</fullName>
    </submittedName>
</protein>
<dbReference type="GO" id="GO:0000026">
    <property type="term" value="F:alpha-1,2-mannosyltransferase activity"/>
    <property type="evidence" value="ECO:0007669"/>
    <property type="project" value="TreeGrafter"/>
</dbReference>
<dbReference type="GO" id="GO:0000032">
    <property type="term" value="P:cell wall mannoprotein biosynthetic process"/>
    <property type="evidence" value="ECO:0007669"/>
    <property type="project" value="TreeGrafter"/>
</dbReference>
<evidence type="ECO:0000313" key="5">
    <source>
        <dbReference type="Proteomes" id="UP000188533"/>
    </source>
</evidence>
<keyword evidence="5" id="KW-1185">Reference proteome</keyword>
<feature type="signal peptide" evidence="3">
    <location>
        <begin position="1"/>
        <end position="32"/>
    </location>
</feature>
<dbReference type="SUPFAM" id="SSF53448">
    <property type="entry name" value="Nucleotide-diphospho-sugar transferases"/>
    <property type="match status" value="1"/>
</dbReference>
<dbReference type="PANTHER" id="PTHR31121:SF6">
    <property type="entry name" value="ALPHA-1,2 MANNOSYLTRANSFERASE KTR1"/>
    <property type="match status" value="1"/>
</dbReference>
<comment type="similarity">
    <text evidence="1">Belongs to the glycosyltransferase 15 family.</text>
</comment>
<dbReference type="InterPro" id="IPR029044">
    <property type="entry name" value="Nucleotide-diphossugar_trans"/>
</dbReference>
<dbReference type="PANTHER" id="PTHR31121">
    <property type="entry name" value="ALPHA-1,2 MANNOSYLTRANSFERASE KTR1"/>
    <property type="match status" value="1"/>
</dbReference>
<keyword evidence="2 4" id="KW-0808">Transferase</keyword>
<reference evidence="4 5" key="1">
    <citation type="submission" date="2016-08" db="EMBL/GenBank/DDBJ databases">
        <authorList>
            <consortium name="Lentinula edodes genome sequencing consortium"/>
            <person name="Sakamoto Y."/>
            <person name="Nakade K."/>
            <person name="Sato S."/>
            <person name="Yoshida Y."/>
            <person name="Miyazaki K."/>
            <person name="Natsume S."/>
            <person name="Konno N."/>
        </authorList>
    </citation>
    <scope>NUCLEOTIDE SEQUENCE [LARGE SCALE GENOMIC DNA]</scope>
    <source>
        <strain evidence="4 5">NBRC 111202</strain>
    </source>
</reference>
<dbReference type="InterPro" id="IPR002685">
    <property type="entry name" value="Glyco_trans_15"/>
</dbReference>
<dbReference type="Gene3D" id="3.90.550.10">
    <property type="entry name" value="Spore Coat Polysaccharide Biosynthesis Protein SpsA, Chain A"/>
    <property type="match status" value="1"/>
</dbReference>
<feature type="chain" id="PRO_5013157014" evidence="3">
    <location>
        <begin position="33"/>
        <end position="154"/>
    </location>
</feature>
<dbReference type="Proteomes" id="UP000188533">
    <property type="component" value="Unassembled WGS sequence"/>
</dbReference>
<keyword evidence="3" id="KW-0732">Signal</keyword>
<gene>
    <name evidence="4" type="ORF">LENED_006949</name>
</gene>
<evidence type="ECO:0000313" key="4">
    <source>
        <dbReference type="EMBL" id="GAW05114.1"/>
    </source>
</evidence>
<accession>A0A1Q3EDA3</accession>
<dbReference type="STRING" id="5353.A0A1Q3EDA3"/>
<dbReference type="GO" id="GO:0006487">
    <property type="term" value="P:protein N-linked glycosylation"/>
    <property type="evidence" value="ECO:0007669"/>
    <property type="project" value="TreeGrafter"/>
</dbReference>